<dbReference type="SUPFAM" id="SSF53300">
    <property type="entry name" value="vWA-like"/>
    <property type="match status" value="1"/>
</dbReference>
<feature type="region of interest" description="Disordered" evidence="1">
    <location>
        <begin position="192"/>
        <end position="220"/>
    </location>
</feature>
<dbReference type="RefSeq" id="WP_081357238.1">
    <property type="nucleotide sequence ID" value="NZ_FOGJ01000042.1"/>
</dbReference>
<feature type="transmembrane region" description="Helical" evidence="2">
    <location>
        <begin position="321"/>
        <end position="340"/>
    </location>
</feature>
<dbReference type="Gene3D" id="3.40.50.410">
    <property type="entry name" value="von Willebrand factor, type A domain"/>
    <property type="match status" value="1"/>
</dbReference>
<feature type="compositionally biased region" description="Acidic residues" evidence="1">
    <location>
        <begin position="208"/>
        <end position="218"/>
    </location>
</feature>
<evidence type="ECO:0000256" key="1">
    <source>
        <dbReference type="SAM" id="MobiDB-lite"/>
    </source>
</evidence>
<evidence type="ECO:0000313" key="4">
    <source>
        <dbReference type="EMBL" id="SES40644.1"/>
    </source>
</evidence>
<keyword evidence="2" id="KW-1133">Transmembrane helix</keyword>
<reference evidence="4 5" key="1">
    <citation type="submission" date="2016-10" db="EMBL/GenBank/DDBJ databases">
        <authorList>
            <person name="de Groot N.N."/>
        </authorList>
    </citation>
    <scope>NUCLEOTIDE SEQUENCE [LARGE SCALE GENOMIC DNA]</scope>
    <source>
        <strain evidence="4 5">AR40</strain>
    </source>
</reference>
<keyword evidence="2" id="KW-0472">Membrane</keyword>
<evidence type="ECO:0000256" key="2">
    <source>
        <dbReference type="SAM" id="Phobius"/>
    </source>
</evidence>
<dbReference type="PROSITE" id="PS50234">
    <property type="entry name" value="VWFA"/>
    <property type="match status" value="1"/>
</dbReference>
<dbReference type="Pfam" id="PF13519">
    <property type="entry name" value="VWA_2"/>
    <property type="match status" value="1"/>
</dbReference>
<dbReference type="CDD" id="cd00198">
    <property type="entry name" value="vWFA"/>
    <property type="match status" value="1"/>
</dbReference>
<dbReference type="Proteomes" id="UP000182584">
    <property type="component" value="Unassembled WGS sequence"/>
</dbReference>
<organism evidence="4 5">
    <name type="scientific">Butyrivibrio fibrisolvens</name>
    <dbReference type="NCBI Taxonomy" id="831"/>
    <lineage>
        <taxon>Bacteria</taxon>
        <taxon>Bacillati</taxon>
        <taxon>Bacillota</taxon>
        <taxon>Clostridia</taxon>
        <taxon>Lachnospirales</taxon>
        <taxon>Lachnospiraceae</taxon>
        <taxon>Butyrivibrio</taxon>
    </lineage>
</organism>
<name>A0A1H9X3E9_BUTFI</name>
<feature type="compositionally biased region" description="Basic and acidic residues" evidence="1">
    <location>
        <begin position="194"/>
        <end position="207"/>
    </location>
</feature>
<gene>
    <name evidence="4" type="ORF">SAMN04487884_1424</name>
</gene>
<dbReference type="OrthoDB" id="9814325at2"/>
<dbReference type="eggNOG" id="COG2304">
    <property type="taxonomic scope" value="Bacteria"/>
</dbReference>
<evidence type="ECO:0000313" key="5">
    <source>
        <dbReference type="Proteomes" id="UP000182584"/>
    </source>
</evidence>
<dbReference type="AlphaFoldDB" id="A0A1H9X3E9"/>
<feature type="transmembrane region" description="Helical" evidence="2">
    <location>
        <begin position="6"/>
        <end position="27"/>
    </location>
</feature>
<evidence type="ECO:0000259" key="3">
    <source>
        <dbReference type="PROSITE" id="PS50234"/>
    </source>
</evidence>
<keyword evidence="2" id="KW-0812">Transmembrane</keyword>
<feature type="transmembrane region" description="Helical" evidence="2">
    <location>
        <begin position="39"/>
        <end position="61"/>
    </location>
</feature>
<dbReference type="InterPro" id="IPR036465">
    <property type="entry name" value="vWFA_dom_sf"/>
</dbReference>
<dbReference type="SMART" id="SM00327">
    <property type="entry name" value="VWA"/>
    <property type="match status" value="1"/>
</dbReference>
<proteinExistence type="predicted"/>
<dbReference type="InterPro" id="IPR002035">
    <property type="entry name" value="VWF_A"/>
</dbReference>
<dbReference type="EMBL" id="FOGJ01000042">
    <property type="protein sequence ID" value="SES40644.1"/>
    <property type="molecule type" value="Genomic_DNA"/>
</dbReference>
<sequence>MLITNPIFPLIVIIPVIVLIFIGLFIGTVRSHAGMFKKVIETVVTVLICICIYVINLRIMLPSSQATVKVPSLNVLFVMDSTISMWAEDYDGDNSRMDGAIEACNYIMDEFNGSSFALITFDHEAKVKIPLTPDRESITDALEYIYEPSMYVAKGSDMNSPVDEMSRILTHMKDKYENRETIVFFFSDGEETFDSSKESGKDGSKDDESGDEQDDESSENSYASYARLIGLVDGGAVVGVGSEDGATMKDGDGNDIYDPETGDLAVSCIGEESLESIASKVGLEYVHMEDVDDLEDIVDHVIEDATYEAELRDDVENKEDTYYYVLPILMILLISELMMFRK</sequence>
<protein>
    <submittedName>
        <fullName evidence="4">Ca-activated chloride channel family protein</fullName>
    </submittedName>
</protein>
<feature type="domain" description="VWFA" evidence="3">
    <location>
        <begin position="74"/>
        <end position="301"/>
    </location>
</feature>
<accession>A0A1H9X3E9</accession>